<keyword evidence="1" id="KW-0472">Membrane</keyword>
<evidence type="ECO:0000256" key="1">
    <source>
        <dbReference type="SAM" id="Phobius"/>
    </source>
</evidence>
<dbReference type="Pfam" id="PF01345">
    <property type="entry name" value="DUF11"/>
    <property type="match status" value="1"/>
</dbReference>
<dbReference type="InterPro" id="IPR001434">
    <property type="entry name" value="OmcB-like_DUF11"/>
</dbReference>
<evidence type="ECO:0000259" key="2">
    <source>
        <dbReference type="Pfam" id="PF01345"/>
    </source>
</evidence>
<proteinExistence type="predicted"/>
<keyword evidence="1" id="KW-1133">Transmembrane helix</keyword>
<dbReference type="STRING" id="1802772.A3H60_00905"/>
<reference evidence="3 4" key="1">
    <citation type="journal article" date="2016" name="Nat. Commun.">
        <title>Thousands of microbial genomes shed light on interconnected biogeochemical processes in an aquifer system.</title>
        <authorList>
            <person name="Anantharaman K."/>
            <person name="Brown C.T."/>
            <person name="Hug L.A."/>
            <person name="Sharon I."/>
            <person name="Castelle C.J."/>
            <person name="Probst A.J."/>
            <person name="Thomas B.C."/>
            <person name="Singh A."/>
            <person name="Wilkins M.J."/>
            <person name="Karaoz U."/>
            <person name="Brodie E.L."/>
            <person name="Williams K.H."/>
            <person name="Hubbard S.S."/>
            <person name="Banfield J.F."/>
        </authorList>
    </citation>
    <scope>NUCLEOTIDE SEQUENCE [LARGE SCALE GENOMIC DNA]</scope>
</reference>
<evidence type="ECO:0000313" key="3">
    <source>
        <dbReference type="EMBL" id="OHB10622.1"/>
    </source>
</evidence>
<dbReference type="EMBL" id="MHWP01000011">
    <property type="protein sequence ID" value="OHB10622.1"/>
    <property type="molecule type" value="Genomic_DNA"/>
</dbReference>
<feature type="domain" description="DUF11" evidence="2">
    <location>
        <begin position="218"/>
        <end position="320"/>
    </location>
</feature>
<gene>
    <name evidence="3" type="ORF">A3H60_00905</name>
</gene>
<organism evidence="3 4">
    <name type="scientific">Candidatus Zambryskibacteria bacterium RIFCSPLOWO2_02_FULL_44_12b</name>
    <dbReference type="NCBI Taxonomy" id="1802772"/>
    <lineage>
        <taxon>Bacteria</taxon>
        <taxon>Candidatus Zambryskiibacteriota</taxon>
    </lineage>
</organism>
<protein>
    <recommendedName>
        <fullName evidence="2">DUF11 domain-containing protein</fullName>
    </recommendedName>
</protein>
<dbReference type="AlphaFoldDB" id="A0A1G2UMP9"/>
<feature type="transmembrane region" description="Helical" evidence="1">
    <location>
        <begin position="69"/>
        <end position="88"/>
    </location>
</feature>
<keyword evidence="1" id="KW-0812">Transmembrane</keyword>
<name>A0A1G2UMP9_9BACT</name>
<sequence length="641" mass="68698">MGEERKNRIDKLSETLYSRTRYKDPLDKRTPVKEFAPPDVVDKWQTPELGEMLTHERIPPRVHPVMKKIFVSALLFFLAAIVVAGFVFTGGSNFVSSKNVDINVLGPTIVSAGKVLELGVSVTNTNNADLEFANLSIQYPQGSRNPDNNAEPLTYTKEDLGVVEAGAEAVHNIRAILLGVTGEVKEVKFSVEYKVKGSNATFYKDKIFEVTIGDAPITLSIDSPTMVMSGESFTTAVSVTLNSTEILKNVVLKAEYPYGYSVSSAVPEALADNNIWVLGDLSPGSKKTVTIRGQIVGENEEERTFRFYVGVSDSNTVNPNAKVILTSLLHTVAIDRPSIGLNILFNGENVPIYIAPAARSVSTFIKFKNNLPDKLLNPRLEVSFTGEALDPLSITAGNNSVYDKGNSKVTWNLANLLGRPELAPGEEGQVSLIFSSLPSQSLTGNSNDIKLNFSVTGVPVSAVGQTPVTVSDSRIVRISSQVNFSSKALRTLGPFANYGPIPPKVGQETTYAIVWNVGNTRGDLVGTTVTARLGQGVSWVGAQSFGSENIFFDAPSNTVTWDLGILSSGTGFSSTPREVSFQIALTPTIGQVGTAPILVSSITLSGNDNVLGEAVTASVPSLTTRLTSDPAFIQGDDIVVK</sequence>
<accession>A0A1G2UMP9</accession>
<comment type="caution">
    <text evidence="3">The sequence shown here is derived from an EMBL/GenBank/DDBJ whole genome shotgun (WGS) entry which is preliminary data.</text>
</comment>
<evidence type="ECO:0000313" key="4">
    <source>
        <dbReference type="Proteomes" id="UP000177202"/>
    </source>
</evidence>
<dbReference type="Proteomes" id="UP000177202">
    <property type="component" value="Unassembled WGS sequence"/>
</dbReference>